<reference evidence="3 4" key="1">
    <citation type="submission" date="2024-04" db="EMBL/GenBank/DDBJ databases">
        <title>The reference genome of an endangered Asteraceae, Deinandra increscens subsp. villosa, native to the Central Coast of California.</title>
        <authorList>
            <person name="Guilliams M."/>
            <person name="Hasenstab-Lehman K."/>
            <person name="Meyer R."/>
            <person name="Mcevoy S."/>
        </authorList>
    </citation>
    <scope>NUCLEOTIDE SEQUENCE [LARGE SCALE GENOMIC DNA]</scope>
    <source>
        <tissue evidence="3">Leaf</tissue>
    </source>
</reference>
<organism evidence="3 4">
    <name type="scientific">Deinandra increscens subsp. villosa</name>
    <dbReference type="NCBI Taxonomy" id="3103831"/>
    <lineage>
        <taxon>Eukaryota</taxon>
        <taxon>Viridiplantae</taxon>
        <taxon>Streptophyta</taxon>
        <taxon>Embryophyta</taxon>
        <taxon>Tracheophyta</taxon>
        <taxon>Spermatophyta</taxon>
        <taxon>Magnoliopsida</taxon>
        <taxon>eudicotyledons</taxon>
        <taxon>Gunneridae</taxon>
        <taxon>Pentapetalae</taxon>
        <taxon>asterids</taxon>
        <taxon>campanulids</taxon>
        <taxon>Asterales</taxon>
        <taxon>Asteraceae</taxon>
        <taxon>Asteroideae</taxon>
        <taxon>Heliantheae alliance</taxon>
        <taxon>Madieae</taxon>
        <taxon>Madiinae</taxon>
        <taxon>Deinandra</taxon>
    </lineage>
</organism>
<keyword evidence="2" id="KW-0472">Membrane</keyword>
<sequence>MEIAELNLISDFESAIKRLQNPSLISKFPQFYTFWTFGALILAVFATFTSVFNRIKMLVHQIRLKFLISCQNSCPQQIFDDDDFDFDFSDDGGGGGDGDTPSSAAESDDEEDLGSENGGVDGALFRVDGGDEGFGLRRRNGFSWSDFSAGKSVVELWDSFGLNLDFEDDEMEYGGEIPIWDFDRSVKLSSGERWPAAAAAAVGENVVVTAEMGGEGGGVGFGYDCRVGGTSSPAVYAAVRPRRRRNWADGGGGDGE</sequence>
<evidence type="ECO:0000313" key="3">
    <source>
        <dbReference type="EMBL" id="KAK9074509.1"/>
    </source>
</evidence>
<evidence type="ECO:0000256" key="1">
    <source>
        <dbReference type="SAM" id="MobiDB-lite"/>
    </source>
</evidence>
<comment type="caution">
    <text evidence="3">The sequence shown here is derived from an EMBL/GenBank/DDBJ whole genome shotgun (WGS) entry which is preliminary data.</text>
</comment>
<feature type="region of interest" description="Disordered" evidence="1">
    <location>
        <begin position="90"/>
        <end position="121"/>
    </location>
</feature>
<keyword evidence="2" id="KW-1133">Transmembrane helix</keyword>
<dbReference type="PANTHER" id="PTHR36715:SF1">
    <property type="entry name" value="PROTEIN, PUTATIVE-RELATED"/>
    <property type="match status" value="1"/>
</dbReference>
<proteinExistence type="predicted"/>
<feature type="transmembrane region" description="Helical" evidence="2">
    <location>
        <begin position="32"/>
        <end position="55"/>
    </location>
</feature>
<name>A0AAP0DGJ4_9ASTR</name>
<evidence type="ECO:0000256" key="2">
    <source>
        <dbReference type="SAM" id="Phobius"/>
    </source>
</evidence>
<protein>
    <submittedName>
        <fullName evidence="3">Uncharacterized protein</fullName>
    </submittedName>
</protein>
<gene>
    <name evidence="3" type="ORF">SSX86_007107</name>
</gene>
<dbReference type="EMBL" id="JBCNJP010000008">
    <property type="protein sequence ID" value="KAK9074509.1"/>
    <property type="molecule type" value="Genomic_DNA"/>
</dbReference>
<dbReference type="PANTHER" id="PTHR36715">
    <property type="entry name" value="BNAANNG41370D PROTEIN"/>
    <property type="match status" value="1"/>
</dbReference>
<accession>A0AAP0DGJ4</accession>
<keyword evidence="4" id="KW-1185">Reference proteome</keyword>
<evidence type="ECO:0000313" key="4">
    <source>
        <dbReference type="Proteomes" id="UP001408789"/>
    </source>
</evidence>
<dbReference type="Proteomes" id="UP001408789">
    <property type="component" value="Unassembled WGS sequence"/>
</dbReference>
<keyword evidence="2" id="KW-0812">Transmembrane</keyword>
<dbReference type="AlphaFoldDB" id="A0AAP0DGJ4"/>